<keyword evidence="2" id="KW-1185">Reference proteome</keyword>
<evidence type="ECO:0000313" key="2">
    <source>
        <dbReference type="Proteomes" id="UP000538666"/>
    </source>
</evidence>
<dbReference type="AlphaFoldDB" id="A0A841JUY1"/>
<dbReference type="GO" id="GO:0005507">
    <property type="term" value="F:copper ion binding"/>
    <property type="evidence" value="ECO:0007669"/>
    <property type="project" value="InterPro"/>
</dbReference>
<evidence type="ECO:0000313" key="1">
    <source>
        <dbReference type="EMBL" id="MBB6144335.1"/>
    </source>
</evidence>
<sequence length="213" mass="24127">MDNRTFSHVLLDQFEGRSGGSNTRFRWDGEGWIGTDWNRLWIKSEGFVDHSSVSDGDQELLYDRPIPRMKYFDAQVGVRADLDSGPARVWSAVGIEGLAPYSFEFAPTLYIRNDGRVAGRINGAYSLRFTQRTVLEPQVELNFYSKDDPEREIGSGFSDLDSGLRLRYEINRKFAPYVGYTYEGAFGGSAKYRSNNGEAVGTSSFVFGVRIWH</sequence>
<proteinExistence type="predicted"/>
<dbReference type="SUPFAM" id="SSF103515">
    <property type="entry name" value="Autotransporter"/>
    <property type="match status" value="1"/>
</dbReference>
<comment type="caution">
    <text evidence="1">The sequence shown here is derived from an EMBL/GenBank/DDBJ whole genome shotgun (WGS) entry which is preliminary data.</text>
</comment>
<reference evidence="1 2" key="1">
    <citation type="submission" date="2020-08" db="EMBL/GenBank/DDBJ databases">
        <title>Genomic Encyclopedia of Type Strains, Phase IV (KMG-IV): sequencing the most valuable type-strain genomes for metagenomic binning, comparative biology and taxonomic classification.</title>
        <authorList>
            <person name="Goeker M."/>
        </authorList>
    </citation>
    <scope>NUCLEOTIDE SEQUENCE [LARGE SCALE GENOMIC DNA]</scope>
    <source>
        <strain evidence="1 2">DSM 103733</strain>
    </source>
</reference>
<protein>
    <submittedName>
        <fullName evidence="1">Copper resistance protein B</fullName>
    </submittedName>
</protein>
<dbReference type="Pfam" id="PF05275">
    <property type="entry name" value="CopB"/>
    <property type="match status" value="1"/>
</dbReference>
<dbReference type="RefSeq" id="WP_231581210.1">
    <property type="nucleotide sequence ID" value="NZ_JACHEK010000004.1"/>
</dbReference>
<dbReference type="GO" id="GO:0006878">
    <property type="term" value="P:intracellular copper ion homeostasis"/>
    <property type="evidence" value="ECO:0007669"/>
    <property type="project" value="InterPro"/>
</dbReference>
<accession>A0A841JUY1</accession>
<dbReference type="EMBL" id="JACHEK010000004">
    <property type="protein sequence ID" value="MBB6144335.1"/>
    <property type="molecule type" value="Genomic_DNA"/>
</dbReference>
<dbReference type="Proteomes" id="UP000538666">
    <property type="component" value="Unassembled WGS sequence"/>
</dbReference>
<organism evidence="1 2">
    <name type="scientific">Silvibacterium bohemicum</name>
    <dbReference type="NCBI Taxonomy" id="1577686"/>
    <lineage>
        <taxon>Bacteria</taxon>
        <taxon>Pseudomonadati</taxon>
        <taxon>Acidobacteriota</taxon>
        <taxon>Terriglobia</taxon>
        <taxon>Terriglobales</taxon>
        <taxon>Acidobacteriaceae</taxon>
        <taxon>Silvibacterium</taxon>
    </lineage>
</organism>
<dbReference type="GO" id="GO:0009279">
    <property type="term" value="C:cell outer membrane"/>
    <property type="evidence" value="ECO:0007669"/>
    <property type="project" value="InterPro"/>
</dbReference>
<gene>
    <name evidence="1" type="ORF">HNQ77_002287</name>
</gene>
<name>A0A841JUY1_9BACT</name>
<dbReference type="InterPro" id="IPR036709">
    <property type="entry name" value="Autotransporte_beta_dom_sf"/>
</dbReference>
<dbReference type="InterPro" id="IPR007939">
    <property type="entry name" value="Cu-R_B_prcur"/>
</dbReference>